<evidence type="ECO:0000313" key="6">
    <source>
        <dbReference type="Proteomes" id="UP000748332"/>
    </source>
</evidence>
<reference evidence="5" key="1">
    <citation type="submission" date="2020-04" db="EMBL/GenBank/DDBJ databases">
        <authorList>
            <person name="Zhang T."/>
        </authorList>
    </citation>
    <scope>NUCLEOTIDE SEQUENCE</scope>
    <source>
        <strain evidence="5">HKST-UBA16</strain>
    </source>
</reference>
<dbReference type="Gene3D" id="3.20.20.80">
    <property type="entry name" value="Glycosidases"/>
    <property type="match status" value="1"/>
</dbReference>
<dbReference type="InterPro" id="IPR017853">
    <property type="entry name" value="GH"/>
</dbReference>
<gene>
    <name evidence="5" type="ORF">KC622_00125</name>
</gene>
<reference evidence="5" key="2">
    <citation type="journal article" date="2021" name="Microbiome">
        <title>Successional dynamics and alternative stable states in a saline activated sludge microbial community over 9 years.</title>
        <authorList>
            <person name="Wang Y."/>
            <person name="Ye J."/>
            <person name="Ju F."/>
            <person name="Liu L."/>
            <person name="Boyd J.A."/>
            <person name="Deng Y."/>
            <person name="Parks D.H."/>
            <person name="Jiang X."/>
            <person name="Yin X."/>
            <person name="Woodcroft B.J."/>
            <person name="Tyson G.W."/>
            <person name="Hugenholtz P."/>
            <person name="Polz M.F."/>
            <person name="Zhang T."/>
        </authorList>
    </citation>
    <scope>NUCLEOTIDE SEQUENCE</scope>
    <source>
        <strain evidence="5">HKST-UBA16</strain>
    </source>
</reference>
<comment type="caution">
    <text evidence="5">The sequence shown here is derived from an EMBL/GenBank/DDBJ whole genome shotgun (WGS) entry which is preliminary data.</text>
</comment>
<dbReference type="AlphaFoldDB" id="A0A955KUK5"/>
<dbReference type="Proteomes" id="UP000748332">
    <property type="component" value="Unassembled WGS sequence"/>
</dbReference>
<dbReference type="GO" id="GO:0008422">
    <property type="term" value="F:beta-glucosidase activity"/>
    <property type="evidence" value="ECO:0007669"/>
    <property type="project" value="TreeGrafter"/>
</dbReference>
<dbReference type="GO" id="GO:0005975">
    <property type="term" value="P:carbohydrate metabolic process"/>
    <property type="evidence" value="ECO:0007669"/>
    <property type="project" value="InterPro"/>
</dbReference>
<dbReference type="InterPro" id="IPR001360">
    <property type="entry name" value="Glyco_hydro_1"/>
</dbReference>
<evidence type="ECO:0000256" key="1">
    <source>
        <dbReference type="ARBA" id="ARBA00010838"/>
    </source>
</evidence>
<dbReference type="Pfam" id="PF00232">
    <property type="entry name" value="Glyco_hydro_1"/>
    <property type="match status" value="1"/>
</dbReference>
<sequence>NGYRFGIEWARIEPSQGKINKKELMHYRQVLKELDKNNIEPFVTMWHWTMPLWFSESGGWLRKDSPEIFFKYAKILLDEFSDSVNFWITINEPLVYSSISYFAGIWPPQHRDPIKFIRS</sequence>
<keyword evidence="3" id="KW-0326">Glycosidase</keyword>
<dbReference type="SUPFAM" id="SSF51445">
    <property type="entry name" value="(Trans)glycosidases"/>
    <property type="match status" value="1"/>
</dbReference>
<accession>A0A955KUK5</accession>
<evidence type="ECO:0000256" key="3">
    <source>
        <dbReference type="ARBA" id="ARBA00023295"/>
    </source>
</evidence>
<dbReference type="PANTHER" id="PTHR10353">
    <property type="entry name" value="GLYCOSYL HYDROLASE"/>
    <property type="match status" value="1"/>
</dbReference>
<dbReference type="PANTHER" id="PTHR10353:SF209">
    <property type="entry name" value="GALACTOLIPID GALACTOSYLTRANSFERASE SFR2, CHLOROPLASTIC"/>
    <property type="match status" value="1"/>
</dbReference>
<proteinExistence type="inferred from homology"/>
<comment type="similarity">
    <text evidence="1 4">Belongs to the glycosyl hydrolase 1 family.</text>
</comment>
<organism evidence="5 6">
    <name type="scientific">Candidatus Dojkabacteria bacterium</name>
    <dbReference type="NCBI Taxonomy" id="2099670"/>
    <lineage>
        <taxon>Bacteria</taxon>
        <taxon>Candidatus Dojkabacteria</taxon>
    </lineage>
</organism>
<keyword evidence="2 5" id="KW-0378">Hydrolase</keyword>
<feature type="non-terminal residue" evidence="5">
    <location>
        <position position="1"/>
    </location>
</feature>
<evidence type="ECO:0000313" key="5">
    <source>
        <dbReference type="EMBL" id="MCA9374717.1"/>
    </source>
</evidence>
<evidence type="ECO:0000256" key="4">
    <source>
        <dbReference type="RuleBase" id="RU003690"/>
    </source>
</evidence>
<evidence type="ECO:0000256" key="2">
    <source>
        <dbReference type="ARBA" id="ARBA00022801"/>
    </source>
</evidence>
<dbReference type="EMBL" id="JAGQLM010000005">
    <property type="protein sequence ID" value="MCA9374717.1"/>
    <property type="molecule type" value="Genomic_DNA"/>
</dbReference>
<name>A0A955KUK5_9BACT</name>
<protein>
    <submittedName>
        <fullName evidence="5">Glycoside hydrolase family 1 protein</fullName>
    </submittedName>
</protein>